<accession>A0ABN2G383</accession>
<evidence type="ECO:0000256" key="1">
    <source>
        <dbReference type="SAM" id="MobiDB-lite"/>
    </source>
</evidence>
<feature type="region of interest" description="Disordered" evidence="1">
    <location>
        <begin position="119"/>
        <end position="196"/>
    </location>
</feature>
<sequence length="196" mass="20491">MARSGQTVIEADGHRLNHASDGETITVFLFLLIALVVVVGGVTLAVVGGGDGPLTEAPPDRLDEPLPADRPLARADVEALRLPMTLRGYRMADVDDVLGRLGAELAERDARIAELEAALTGPHPKPSSPPGPGPDPLSAPESDHGFGRGGREGPGPEWPGFDEDGFDEDGFEGNLFEGRGYDGRGLEGHGYEGHGA</sequence>
<feature type="compositionally biased region" description="Basic and acidic residues" evidence="1">
    <location>
        <begin position="179"/>
        <end position="196"/>
    </location>
</feature>
<feature type="compositionally biased region" description="Acidic residues" evidence="1">
    <location>
        <begin position="160"/>
        <end position="171"/>
    </location>
</feature>
<feature type="region of interest" description="Disordered" evidence="1">
    <location>
        <begin position="49"/>
        <end position="70"/>
    </location>
</feature>
<feature type="compositionally biased region" description="Pro residues" evidence="1">
    <location>
        <begin position="123"/>
        <end position="137"/>
    </location>
</feature>
<keyword evidence="2" id="KW-1133">Transmembrane helix</keyword>
<protein>
    <recommendedName>
        <fullName evidence="5">DivIVA domain-containing protein</fullName>
    </recommendedName>
</protein>
<evidence type="ECO:0008006" key="5">
    <source>
        <dbReference type="Google" id="ProtNLM"/>
    </source>
</evidence>
<evidence type="ECO:0000256" key="2">
    <source>
        <dbReference type="SAM" id="Phobius"/>
    </source>
</evidence>
<proteinExistence type="predicted"/>
<keyword evidence="2" id="KW-0472">Membrane</keyword>
<dbReference type="Proteomes" id="UP001499947">
    <property type="component" value="Unassembled WGS sequence"/>
</dbReference>
<reference evidence="3 4" key="1">
    <citation type="journal article" date="2019" name="Int. J. Syst. Evol. Microbiol.">
        <title>The Global Catalogue of Microorganisms (GCM) 10K type strain sequencing project: providing services to taxonomists for standard genome sequencing and annotation.</title>
        <authorList>
            <consortium name="The Broad Institute Genomics Platform"/>
            <consortium name="The Broad Institute Genome Sequencing Center for Infectious Disease"/>
            <person name="Wu L."/>
            <person name="Ma J."/>
        </authorList>
    </citation>
    <scope>NUCLEOTIDE SEQUENCE [LARGE SCALE GENOMIC DNA]</scope>
    <source>
        <strain evidence="3 4">JCM 13244</strain>
    </source>
</reference>
<dbReference type="InterPro" id="IPR019933">
    <property type="entry name" value="DivIVA_domain"/>
</dbReference>
<evidence type="ECO:0000313" key="3">
    <source>
        <dbReference type="EMBL" id="GAA1664216.1"/>
    </source>
</evidence>
<gene>
    <name evidence="3" type="ORF">GCM10009680_00030</name>
</gene>
<keyword evidence="4" id="KW-1185">Reference proteome</keyword>
<keyword evidence="2" id="KW-0812">Transmembrane</keyword>
<feature type="transmembrane region" description="Helical" evidence="2">
    <location>
        <begin position="25"/>
        <end position="47"/>
    </location>
</feature>
<comment type="caution">
    <text evidence="3">The sequence shown here is derived from an EMBL/GenBank/DDBJ whole genome shotgun (WGS) entry which is preliminary data.</text>
</comment>
<dbReference type="NCBIfam" id="TIGR03544">
    <property type="entry name" value="DivI1A_domain"/>
    <property type="match status" value="1"/>
</dbReference>
<evidence type="ECO:0000313" key="4">
    <source>
        <dbReference type="Proteomes" id="UP001499947"/>
    </source>
</evidence>
<dbReference type="EMBL" id="BAAALR010000001">
    <property type="protein sequence ID" value="GAA1664216.1"/>
    <property type="molecule type" value="Genomic_DNA"/>
</dbReference>
<feature type="compositionally biased region" description="Basic and acidic residues" evidence="1">
    <location>
        <begin position="141"/>
        <end position="151"/>
    </location>
</feature>
<organism evidence="3 4">
    <name type="scientific">Streptomyces yatensis</name>
    <dbReference type="NCBI Taxonomy" id="155177"/>
    <lineage>
        <taxon>Bacteria</taxon>
        <taxon>Bacillati</taxon>
        <taxon>Actinomycetota</taxon>
        <taxon>Actinomycetes</taxon>
        <taxon>Kitasatosporales</taxon>
        <taxon>Streptomycetaceae</taxon>
        <taxon>Streptomyces</taxon>
        <taxon>Streptomyces violaceusniger group</taxon>
    </lineage>
</organism>
<name>A0ABN2G383_9ACTN</name>